<dbReference type="GO" id="GO:0016787">
    <property type="term" value="F:hydrolase activity"/>
    <property type="evidence" value="ECO:0007669"/>
    <property type="project" value="UniProtKB-KW"/>
</dbReference>
<name>A0AAV0WRN9_9HEMI</name>
<evidence type="ECO:0000313" key="9">
    <source>
        <dbReference type="EMBL" id="CAI6358314.1"/>
    </source>
</evidence>
<evidence type="ECO:0000256" key="4">
    <source>
        <dbReference type="ARBA" id="ARBA00022722"/>
    </source>
</evidence>
<evidence type="ECO:0000313" key="10">
    <source>
        <dbReference type="Proteomes" id="UP001160148"/>
    </source>
</evidence>
<keyword evidence="4" id="KW-0540">Nuclease</keyword>
<evidence type="ECO:0000259" key="8">
    <source>
        <dbReference type="Pfam" id="PF13359"/>
    </source>
</evidence>
<comment type="caution">
    <text evidence="9">The sequence shown here is derived from an EMBL/GenBank/DDBJ whole genome shotgun (WGS) entry which is preliminary data.</text>
</comment>
<dbReference type="GO" id="GO:0004518">
    <property type="term" value="F:nuclease activity"/>
    <property type="evidence" value="ECO:0007669"/>
    <property type="project" value="UniProtKB-KW"/>
</dbReference>
<dbReference type="Proteomes" id="UP001160148">
    <property type="component" value="Unassembled WGS sequence"/>
</dbReference>
<protein>
    <recommendedName>
        <fullName evidence="8">DDE Tnp4 domain-containing protein</fullName>
    </recommendedName>
</protein>
<keyword evidence="6" id="KW-0378">Hydrolase</keyword>
<evidence type="ECO:0000256" key="2">
    <source>
        <dbReference type="ARBA" id="ARBA00004123"/>
    </source>
</evidence>
<dbReference type="AlphaFoldDB" id="A0AAV0WRN9"/>
<keyword evidence="7" id="KW-0539">Nucleus</keyword>
<dbReference type="PANTHER" id="PTHR22930">
    <property type="match status" value="1"/>
</dbReference>
<keyword evidence="5" id="KW-0479">Metal-binding</keyword>
<keyword evidence="10" id="KW-1185">Reference proteome</keyword>
<comment type="subcellular location">
    <subcellularLocation>
        <location evidence="2">Nucleus</location>
    </subcellularLocation>
</comment>
<dbReference type="GO" id="GO:0005634">
    <property type="term" value="C:nucleus"/>
    <property type="evidence" value="ECO:0007669"/>
    <property type="project" value="UniProtKB-SubCell"/>
</dbReference>
<organism evidence="9 10">
    <name type="scientific">Macrosiphum euphorbiae</name>
    <name type="common">potato aphid</name>
    <dbReference type="NCBI Taxonomy" id="13131"/>
    <lineage>
        <taxon>Eukaryota</taxon>
        <taxon>Metazoa</taxon>
        <taxon>Ecdysozoa</taxon>
        <taxon>Arthropoda</taxon>
        <taxon>Hexapoda</taxon>
        <taxon>Insecta</taxon>
        <taxon>Pterygota</taxon>
        <taxon>Neoptera</taxon>
        <taxon>Paraneoptera</taxon>
        <taxon>Hemiptera</taxon>
        <taxon>Sternorrhyncha</taxon>
        <taxon>Aphidomorpha</taxon>
        <taxon>Aphidoidea</taxon>
        <taxon>Aphididae</taxon>
        <taxon>Macrosiphini</taxon>
        <taxon>Macrosiphum</taxon>
    </lineage>
</organism>
<comment type="cofactor">
    <cofactor evidence="1">
        <name>a divalent metal cation</name>
        <dbReference type="ChEBI" id="CHEBI:60240"/>
    </cofactor>
</comment>
<dbReference type="Pfam" id="PF13359">
    <property type="entry name" value="DDE_Tnp_4"/>
    <property type="match status" value="1"/>
</dbReference>
<evidence type="ECO:0000256" key="7">
    <source>
        <dbReference type="ARBA" id="ARBA00023242"/>
    </source>
</evidence>
<feature type="domain" description="DDE Tnp4" evidence="8">
    <location>
        <begin position="169"/>
        <end position="334"/>
    </location>
</feature>
<dbReference type="InterPro" id="IPR027806">
    <property type="entry name" value="HARBI1_dom"/>
</dbReference>
<proteinExistence type="inferred from homology"/>
<comment type="similarity">
    <text evidence="3">Belongs to the HARBI1 family.</text>
</comment>
<dbReference type="InterPro" id="IPR045249">
    <property type="entry name" value="HARBI1-like"/>
</dbReference>
<dbReference type="GO" id="GO:0046872">
    <property type="term" value="F:metal ion binding"/>
    <property type="evidence" value="ECO:0007669"/>
    <property type="project" value="UniProtKB-KW"/>
</dbReference>
<sequence>MEVEELACVAYLYSRVVRRRKKNRKFWVHPLLSDRSTKGLFNLFYNDLRKYEDKFFNYLRMSINSFDELMEQLREDLTGQQTNMRECISPVEKLVVTLRYLASGCSFTELHHEYRLGISTISGFVAQVCEAIWNRLKDEFMPQPSTQMWLEISNKFETFANFPNCIGAVDGKHIRVIKPTDTGSMYFNYKHYFSIVLIGVCDSNYSFVAIDVGAYGKSSDSSIFKESMFYKKMMKNALNIPDPKPISTLNEEPMPHVIVGDEAFGLSENIMRPYGGKNLTVTKKIFNYRLSRARRYIECTFGILSNKWRIFHRPLNVKLDLAQNIIKSCCILHNFVRARDGYRYDDTLTVQGLENIENTNMTRGSQTAQTVRDKYANYFVTDGEVEWQYSKI</sequence>
<evidence type="ECO:0000256" key="3">
    <source>
        <dbReference type="ARBA" id="ARBA00006958"/>
    </source>
</evidence>
<gene>
    <name evidence="9" type="ORF">MEUPH1_LOCUS13843</name>
</gene>
<dbReference type="PANTHER" id="PTHR22930:SF269">
    <property type="entry name" value="NUCLEASE HARBI1-LIKE PROTEIN"/>
    <property type="match status" value="1"/>
</dbReference>
<dbReference type="EMBL" id="CARXXK010000002">
    <property type="protein sequence ID" value="CAI6358314.1"/>
    <property type="molecule type" value="Genomic_DNA"/>
</dbReference>
<accession>A0AAV0WRN9</accession>
<reference evidence="9 10" key="1">
    <citation type="submission" date="2023-01" db="EMBL/GenBank/DDBJ databases">
        <authorList>
            <person name="Whitehead M."/>
        </authorList>
    </citation>
    <scope>NUCLEOTIDE SEQUENCE [LARGE SCALE GENOMIC DNA]</scope>
</reference>
<evidence type="ECO:0000256" key="5">
    <source>
        <dbReference type="ARBA" id="ARBA00022723"/>
    </source>
</evidence>
<evidence type="ECO:0000256" key="1">
    <source>
        <dbReference type="ARBA" id="ARBA00001968"/>
    </source>
</evidence>
<evidence type="ECO:0000256" key="6">
    <source>
        <dbReference type="ARBA" id="ARBA00022801"/>
    </source>
</evidence>